<dbReference type="PANTHER" id="PTHR15735:SF16">
    <property type="entry name" value="TRANSDUCER OF CDC42-DEPENDENT ACTIN ASSEMBLY PROTEIN 2 HOMOLOG"/>
    <property type="match status" value="1"/>
</dbReference>
<evidence type="ECO:0000256" key="7">
    <source>
        <dbReference type="ARBA" id="ARBA00022583"/>
    </source>
</evidence>
<dbReference type="Pfam" id="PF25610">
    <property type="entry name" value="HR1_TOCA"/>
    <property type="match status" value="1"/>
</dbReference>
<accession>E3LYH6</accession>
<evidence type="ECO:0000256" key="8">
    <source>
        <dbReference type="ARBA" id="ARBA00023054"/>
    </source>
</evidence>
<keyword evidence="5" id="KW-1003">Cell membrane</keyword>
<dbReference type="GO" id="GO:0005911">
    <property type="term" value="C:cell-cell junction"/>
    <property type="evidence" value="ECO:0007669"/>
    <property type="project" value="EnsemblMetazoa"/>
</dbReference>
<dbReference type="GO" id="GO:1904703">
    <property type="term" value="P:negative regulation of protein localization to adherens junction"/>
    <property type="evidence" value="ECO:0007669"/>
    <property type="project" value="EnsemblMetazoa"/>
</dbReference>
<dbReference type="PROSITE" id="PS51860">
    <property type="entry name" value="REM_1"/>
    <property type="match status" value="1"/>
</dbReference>
<evidence type="ECO:0000256" key="11">
    <source>
        <dbReference type="PROSITE-ProRule" id="PRU01077"/>
    </source>
</evidence>
<feature type="domain" description="SH3" evidence="13">
    <location>
        <begin position="551"/>
        <end position="613"/>
    </location>
</feature>
<dbReference type="HOGENOM" id="CLU_023320_2_0_1"/>
<dbReference type="GO" id="GO:0048613">
    <property type="term" value="P:embryonic ectodermal digestive tract morphogenesis"/>
    <property type="evidence" value="ECO:0007669"/>
    <property type="project" value="EnsemblMetazoa"/>
</dbReference>
<dbReference type="Pfam" id="PF00611">
    <property type="entry name" value="FCH"/>
    <property type="match status" value="1"/>
</dbReference>
<evidence type="ECO:0000256" key="9">
    <source>
        <dbReference type="ARBA" id="ARBA00023136"/>
    </source>
</evidence>
<keyword evidence="9" id="KW-0472">Membrane</keyword>
<evidence type="ECO:0000256" key="6">
    <source>
        <dbReference type="ARBA" id="ARBA00022490"/>
    </source>
</evidence>
<dbReference type="OrthoDB" id="8783038at2759"/>
<dbReference type="Gene3D" id="6.10.140.470">
    <property type="match status" value="1"/>
</dbReference>
<feature type="compositionally biased region" description="Low complexity" evidence="12">
    <location>
        <begin position="483"/>
        <end position="493"/>
    </location>
</feature>
<feature type="compositionally biased region" description="Polar residues" evidence="12">
    <location>
        <begin position="456"/>
        <end position="466"/>
    </location>
</feature>
<dbReference type="eggNOG" id="KOG3565">
    <property type="taxonomic scope" value="Eukaryota"/>
</dbReference>
<feature type="region of interest" description="Disordered" evidence="12">
    <location>
        <begin position="337"/>
        <end position="361"/>
    </location>
</feature>
<dbReference type="InterPro" id="IPR057870">
    <property type="entry name" value="HR1_TOCA"/>
</dbReference>
<evidence type="ECO:0000256" key="12">
    <source>
        <dbReference type="SAM" id="MobiDB-lite"/>
    </source>
</evidence>
<dbReference type="CDD" id="cd11619">
    <property type="entry name" value="HR1_CIP4-like"/>
    <property type="match status" value="1"/>
</dbReference>
<dbReference type="GO" id="GO:0005737">
    <property type="term" value="C:cytoplasm"/>
    <property type="evidence" value="ECO:0007669"/>
    <property type="project" value="UniProtKB-SubCell"/>
</dbReference>
<evidence type="ECO:0000259" key="14">
    <source>
        <dbReference type="PROSITE" id="PS51741"/>
    </source>
</evidence>
<dbReference type="GO" id="GO:0097708">
    <property type="term" value="C:intracellular vesicle"/>
    <property type="evidence" value="ECO:0007669"/>
    <property type="project" value="EnsemblMetazoa"/>
</dbReference>
<protein>
    <submittedName>
        <fullName evidence="16">CRE-TOCA-2 protein</fullName>
    </submittedName>
</protein>
<feature type="compositionally biased region" description="Basic and acidic residues" evidence="12">
    <location>
        <begin position="337"/>
        <end position="353"/>
    </location>
</feature>
<dbReference type="AlphaFoldDB" id="E3LYH6"/>
<dbReference type="Proteomes" id="UP000008281">
    <property type="component" value="Unassembled WGS sequence"/>
</dbReference>
<evidence type="ECO:0000259" key="15">
    <source>
        <dbReference type="PROSITE" id="PS51860"/>
    </source>
</evidence>
<dbReference type="GO" id="GO:0007165">
    <property type="term" value="P:signal transduction"/>
    <property type="evidence" value="ECO:0007669"/>
    <property type="project" value="InterPro"/>
</dbReference>
<keyword evidence="6" id="KW-0963">Cytoplasm</keyword>
<keyword evidence="7" id="KW-0254">Endocytosis</keyword>
<dbReference type="Pfam" id="PF00018">
    <property type="entry name" value="SH3_1"/>
    <property type="match status" value="1"/>
</dbReference>
<evidence type="ECO:0000256" key="2">
    <source>
        <dbReference type="ARBA" id="ARBA00004496"/>
    </source>
</evidence>
<evidence type="ECO:0000259" key="13">
    <source>
        <dbReference type="PROSITE" id="PS50002"/>
    </source>
</evidence>
<dbReference type="GO" id="GO:0006897">
    <property type="term" value="P:endocytosis"/>
    <property type="evidence" value="ECO:0007669"/>
    <property type="project" value="UniProtKB-KW"/>
</dbReference>
<evidence type="ECO:0000256" key="3">
    <source>
        <dbReference type="ARBA" id="ARBA00009426"/>
    </source>
</evidence>
<keyword evidence="8 11" id="KW-0175">Coiled coil</keyword>
<dbReference type="InterPro" id="IPR027267">
    <property type="entry name" value="AH/BAR_dom_sf"/>
</dbReference>
<dbReference type="PROSITE" id="PS51741">
    <property type="entry name" value="F_BAR"/>
    <property type="match status" value="1"/>
</dbReference>
<gene>
    <name evidence="16" type="primary">Cre-toca-2</name>
    <name evidence="16" type="ORF">CRE_04651</name>
</gene>
<dbReference type="CDD" id="cd11911">
    <property type="entry name" value="SH3_CIP4-like"/>
    <property type="match status" value="1"/>
</dbReference>
<proteinExistence type="inferred from homology"/>
<dbReference type="GO" id="GO:0005886">
    <property type="term" value="C:plasma membrane"/>
    <property type="evidence" value="ECO:0007669"/>
    <property type="project" value="UniProtKB-SubCell"/>
</dbReference>
<organism evidence="17">
    <name type="scientific">Caenorhabditis remanei</name>
    <name type="common">Caenorhabditis vulgaris</name>
    <dbReference type="NCBI Taxonomy" id="31234"/>
    <lineage>
        <taxon>Eukaryota</taxon>
        <taxon>Metazoa</taxon>
        <taxon>Ecdysozoa</taxon>
        <taxon>Nematoda</taxon>
        <taxon>Chromadorea</taxon>
        <taxon>Rhabditida</taxon>
        <taxon>Rhabditina</taxon>
        <taxon>Rhabditomorpha</taxon>
        <taxon>Rhabditoidea</taxon>
        <taxon>Rhabditidae</taxon>
        <taxon>Peloderinae</taxon>
        <taxon>Caenorhabditis</taxon>
    </lineage>
</organism>
<dbReference type="InterPro" id="IPR036028">
    <property type="entry name" value="SH3-like_dom_sf"/>
</dbReference>
<dbReference type="GO" id="GO:1901046">
    <property type="term" value="P:positive regulation of egg-laying behavior"/>
    <property type="evidence" value="ECO:0007669"/>
    <property type="project" value="EnsemblMetazoa"/>
</dbReference>
<dbReference type="InParanoid" id="E3LYH6"/>
<dbReference type="InterPro" id="IPR031160">
    <property type="entry name" value="F_BAR_dom"/>
</dbReference>
<keyword evidence="4 10" id="KW-0728">SH3 domain</keyword>
<evidence type="ECO:0000313" key="16">
    <source>
        <dbReference type="EMBL" id="EFO86604.1"/>
    </source>
</evidence>
<dbReference type="InterPro" id="IPR001060">
    <property type="entry name" value="FCH_dom"/>
</dbReference>
<reference evidence="16" key="1">
    <citation type="submission" date="2007-07" db="EMBL/GenBank/DDBJ databases">
        <title>PCAP assembly of the Caenorhabditis remanei genome.</title>
        <authorList>
            <consortium name="The Caenorhabditis remanei Sequencing Consortium"/>
            <person name="Wilson R.K."/>
        </authorList>
    </citation>
    <scope>NUCLEOTIDE SEQUENCE [LARGE SCALE GENOMIC DNA]</scope>
    <source>
        <strain evidence="16">PB4641</strain>
    </source>
</reference>
<feature type="region of interest" description="Disordered" evidence="12">
    <location>
        <begin position="483"/>
        <end position="514"/>
    </location>
</feature>
<dbReference type="InterPro" id="IPR001452">
    <property type="entry name" value="SH3_domain"/>
</dbReference>
<dbReference type="InterPro" id="IPR011072">
    <property type="entry name" value="HR1_rho-bd"/>
</dbReference>
<dbReference type="OMA" id="AYQKFYK"/>
<dbReference type="SMART" id="SM00055">
    <property type="entry name" value="FCH"/>
    <property type="match status" value="1"/>
</dbReference>
<dbReference type="PANTHER" id="PTHR15735">
    <property type="entry name" value="FCH AND DOUBLE SH3 DOMAINS PROTEIN"/>
    <property type="match status" value="1"/>
</dbReference>
<evidence type="ECO:0000256" key="1">
    <source>
        <dbReference type="ARBA" id="ARBA00004236"/>
    </source>
</evidence>
<dbReference type="Gene3D" id="1.20.1270.60">
    <property type="entry name" value="Arfaptin homology (AH) domain/BAR domain"/>
    <property type="match status" value="1"/>
</dbReference>
<dbReference type="EMBL" id="DS268419">
    <property type="protein sequence ID" value="EFO86604.1"/>
    <property type="molecule type" value="Genomic_DNA"/>
</dbReference>
<evidence type="ECO:0000256" key="10">
    <source>
        <dbReference type="PROSITE-ProRule" id="PRU00192"/>
    </source>
</evidence>
<sequence length="620" mass="69940">MIPVSKFFTVQDPSNALLSYTQKGIDFFEKIGQFSKEKAAIEEEFSTKLKNLAKKYAKKSEEEDEVLKSVSYINSFNSYLQQLDQIAGKHHAAAESTREDIVSYVSSKTCQLRSSRKNAINDLKTINDILEDQINEMWKSGKFYSKSYKEAENAYQKFYKADKNLEISRLELEKARTHANTRNEICEKSKNDYSRTVSNTNLEQKKYHDELLPVIFSRLKEVDKECIGDMRHVLQKLITVDECLAEGIGNCRLKMQNSINRIDSEADAQLVLDSVEATIEKPTSFDIEDLGDPKDCDSRASDSIDGKQRVEVAISSYHVLKSPNKKKIIRNFLGMREKESEVPRESESPKEAYTDNSKPPQVRLSCLRSKIKNMEKQLEQAVQGREGITRLQKAYYANPQHGNPAACTEPLISYAKKIETLNTNIQNLKEFYTLLEMSVEGMPTERSFGGRDTPDTTRSVSGCSTNLSSLRTHEDGILRQFLSSPKRLLSSPRTPKSGQKPISTTPIRRKNDISSPVLRSSFSGVIRKTPVSNSVISSPHRSVSSPMKIDKSEMLVTVLFKFETSSAETMSISPGEELYIQEGDNGDGWTRARKKKGQEVGFVPTSYLQFPGLSTAITPP</sequence>
<dbReference type="GO" id="GO:0032956">
    <property type="term" value="P:regulation of actin cytoskeleton organization"/>
    <property type="evidence" value="ECO:0007669"/>
    <property type="project" value="EnsemblMetazoa"/>
</dbReference>
<evidence type="ECO:0000256" key="4">
    <source>
        <dbReference type="ARBA" id="ARBA00022443"/>
    </source>
</evidence>
<dbReference type="GO" id="GO:2000370">
    <property type="term" value="P:positive regulation of clathrin-dependent endocytosis"/>
    <property type="evidence" value="ECO:0007669"/>
    <property type="project" value="EnsemblMetazoa"/>
</dbReference>
<feature type="domain" description="F-BAR" evidence="14">
    <location>
        <begin position="2"/>
        <end position="267"/>
    </location>
</feature>
<feature type="compositionally biased region" description="Polar residues" evidence="12">
    <location>
        <begin position="494"/>
        <end position="506"/>
    </location>
</feature>
<dbReference type="FunCoup" id="E3LYH6">
    <property type="interactions" value="27"/>
</dbReference>
<feature type="domain" description="REM-1" evidence="15">
    <location>
        <begin position="357"/>
        <end position="434"/>
    </location>
</feature>
<keyword evidence="17" id="KW-1185">Reference proteome</keyword>
<dbReference type="SMART" id="SM00326">
    <property type="entry name" value="SH3"/>
    <property type="match status" value="1"/>
</dbReference>
<name>E3LYH6_CAERE</name>
<evidence type="ECO:0000256" key="5">
    <source>
        <dbReference type="ARBA" id="ARBA00022475"/>
    </source>
</evidence>
<dbReference type="STRING" id="31234.E3LYH6"/>
<dbReference type="PROSITE" id="PS50002">
    <property type="entry name" value="SH3"/>
    <property type="match status" value="1"/>
</dbReference>
<feature type="region of interest" description="Disordered" evidence="12">
    <location>
        <begin position="445"/>
        <end position="466"/>
    </location>
</feature>
<dbReference type="SUPFAM" id="SSF103657">
    <property type="entry name" value="BAR/IMD domain-like"/>
    <property type="match status" value="1"/>
</dbReference>
<dbReference type="SUPFAM" id="SSF50044">
    <property type="entry name" value="SH3-domain"/>
    <property type="match status" value="1"/>
</dbReference>
<evidence type="ECO:0000313" key="17">
    <source>
        <dbReference type="Proteomes" id="UP000008281"/>
    </source>
</evidence>
<dbReference type="Gene3D" id="2.30.30.40">
    <property type="entry name" value="SH3 Domains"/>
    <property type="match status" value="1"/>
</dbReference>
<comment type="subcellular location">
    <subcellularLocation>
        <location evidence="1">Cell membrane</location>
    </subcellularLocation>
    <subcellularLocation>
        <location evidence="2">Cytoplasm</location>
    </subcellularLocation>
</comment>
<comment type="similarity">
    <text evidence="3">Belongs to the FNBP1 family.</text>
</comment>